<evidence type="ECO:0000313" key="3">
    <source>
        <dbReference type="Proteomes" id="UP000034333"/>
    </source>
</evidence>
<dbReference type="Proteomes" id="UP000034333">
    <property type="component" value="Unassembled WGS sequence"/>
</dbReference>
<accession>A0A0G0KIY2</accession>
<protein>
    <submittedName>
        <fullName evidence="2">Uncharacterized protein</fullName>
    </submittedName>
</protein>
<evidence type="ECO:0000256" key="1">
    <source>
        <dbReference type="SAM" id="Phobius"/>
    </source>
</evidence>
<evidence type="ECO:0000313" key="2">
    <source>
        <dbReference type="EMBL" id="KKQ40556.1"/>
    </source>
</evidence>
<feature type="transmembrane region" description="Helical" evidence="1">
    <location>
        <begin position="253"/>
        <end position="271"/>
    </location>
</feature>
<feature type="transmembrane region" description="Helical" evidence="1">
    <location>
        <begin position="83"/>
        <end position="105"/>
    </location>
</feature>
<dbReference type="EMBL" id="LBTN01000017">
    <property type="protein sequence ID" value="KKQ40556.1"/>
    <property type="molecule type" value="Genomic_DNA"/>
</dbReference>
<gene>
    <name evidence="2" type="ORF">US58_C0017G0002</name>
</gene>
<sequence>MKEGWLNLVLKLTNLIYRKRESELGRQGWKSITNVFSLVALEIILMIISLPLYLSISSAKATAYLLDKGEYAKIAVDYKLRRILTLTGVGVIFIIWVIKFSFLMLSPQLYGPLRLYSVVESVPLALNDQTLIIQDTNMQTARVDTSLALPVISSLEEAIGGRYRFSGTGTAGDQIVLFLTGNQNIMYVDKIGVDGKWMVEHSQSDLKLSNGIHSVFAFHYEKDRGARSKTTAENYFRVSSSFLEKLSLSIDNLANWSVVFVVIIGVLLTILTI</sequence>
<comment type="caution">
    <text evidence="2">The sequence shown here is derived from an EMBL/GenBank/DDBJ whole genome shotgun (WGS) entry which is preliminary data.</text>
</comment>
<keyword evidence="1" id="KW-1133">Transmembrane helix</keyword>
<feature type="transmembrane region" description="Helical" evidence="1">
    <location>
        <begin position="35"/>
        <end position="56"/>
    </location>
</feature>
<name>A0A0G0KIY2_9BACT</name>
<keyword evidence="1" id="KW-0812">Transmembrane</keyword>
<dbReference type="AlphaFoldDB" id="A0A0G0KIY2"/>
<keyword evidence="1" id="KW-0472">Membrane</keyword>
<proteinExistence type="predicted"/>
<reference evidence="2 3" key="1">
    <citation type="journal article" date="2015" name="Nature">
        <title>rRNA introns, odd ribosomes, and small enigmatic genomes across a large radiation of phyla.</title>
        <authorList>
            <person name="Brown C.T."/>
            <person name="Hug L.A."/>
            <person name="Thomas B.C."/>
            <person name="Sharon I."/>
            <person name="Castelle C.J."/>
            <person name="Singh A."/>
            <person name="Wilkins M.J."/>
            <person name="Williams K.H."/>
            <person name="Banfield J.F."/>
        </authorList>
    </citation>
    <scope>NUCLEOTIDE SEQUENCE [LARGE SCALE GENOMIC DNA]</scope>
</reference>
<organism evidence="2 3">
    <name type="scientific">Candidatus Magasanikbacteria bacterium GW2011_GWA2_37_8</name>
    <dbReference type="NCBI Taxonomy" id="1619036"/>
    <lineage>
        <taxon>Bacteria</taxon>
        <taxon>Candidatus Magasanikiibacteriota</taxon>
    </lineage>
</organism>
<dbReference type="STRING" id="1619036.US58_C0017G0002"/>